<comment type="similarity">
    <text evidence="1 7 8">Belongs to the universal ribosomal protein uS7 family.</text>
</comment>
<evidence type="ECO:0000256" key="1">
    <source>
        <dbReference type="ARBA" id="ARBA00007151"/>
    </source>
</evidence>
<dbReference type="GO" id="GO:0009507">
    <property type="term" value="C:chloroplast"/>
    <property type="evidence" value="ECO:0007669"/>
    <property type="project" value="UniProtKB-SubCell"/>
</dbReference>
<accession>A0A1X9RPN7</accession>
<organism evidence="10">
    <name type="scientific">Ostreobium sp. HV05007a</name>
    <dbReference type="NCBI Taxonomy" id="1979228"/>
    <lineage>
        <taxon>Eukaryota</taxon>
        <taxon>Viridiplantae</taxon>
        <taxon>Chlorophyta</taxon>
        <taxon>core chlorophytes</taxon>
        <taxon>Ulvophyceae</taxon>
        <taxon>TCBD clade</taxon>
        <taxon>Bryopsidales</taxon>
        <taxon>Ostreobineae</taxon>
        <taxon>Ostreobiaceae</taxon>
        <taxon>Ostreobium</taxon>
    </lineage>
</organism>
<keyword evidence="3 7" id="KW-0694">RNA-binding</keyword>
<dbReference type="InterPro" id="IPR000235">
    <property type="entry name" value="Ribosomal_uS7"/>
</dbReference>
<evidence type="ECO:0000256" key="4">
    <source>
        <dbReference type="ARBA" id="ARBA00022980"/>
    </source>
</evidence>
<dbReference type="InterPro" id="IPR020606">
    <property type="entry name" value="Ribosomal_uS7_CS"/>
</dbReference>
<feature type="domain" description="Small ribosomal subunit protein uS7" evidence="9">
    <location>
        <begin position="3"/>
        <end position="148"/>
    </location>
</feature>
<dbReference type="PANTHER" id="PTHR11205">
    <property type="entry name" value="RIBOSOMAL PROTEIN S7"/>
    <property type="match status" value="1"/>
</dbReference>
<dbReference type="PROSITE" id="PS00052">
    <property type="entry name" value="RIBOSOMAL_S7"/>
    <property type="match status" value="1"/>
</dbReference>
<proteinExistence type="inferred from homology"/>
<gene>
    <name evidence="7 10" type="primary">rps7</name>
</gene>
<evidence type="ECO:0000256" key="5">
    <source>
        <dbReference type="ARBA" id="ARBA00023274"/>
    </source>
</evidence>
<comment type="function">
    <text evidence="7">One of the primary rRNA binding proteins, it binds directly to 16S rRNA where it nucleates assembly of the head domain of the 30S subunit.</text>
</comment>
<dbReference type="Pfam" id="PF00177">
    <property type="entry name" value="Ribosomal_S7"/>
    <property type="match status" value="1"/>
</dbReference>
<evidence type="ECO:0000259" key="9">
    <source>
        <dbReference type="Pfam" id="PF00177"/>
    </source>
</evidence>
<keyword evidence="10" id="KW-0934">Plastid</keyword>
<dbReference type="SUPFAM" id="SSF47973">
    <property type="entry name" value="Ribosomal protein S7"/>
    <property type="match status" value="1"/>
</dbReference>
<protein>
    <recommendedName>
        <fullName evidence="6 7">Small ribosomal subunit protein uS7c</fullName>
    </recommendedName>
</protein>
<dbReference type="GO" id="GO:0015935">
    <property type="term" value="C:small ribosomal subunit"/>
    <property type="evidence" value="ECO:0007669"/>
    <property type="project" value="InterPro"/>
</dbReference>
<sequence>MSRNQKIKKQLIIPDPFFDSILIQKIANKLMKKGKKTLAHKIINQTIKEIEKKTQNDPVQIIEQAIANVAPAIEIKARRIGGAVYSIPIELDSERGVSVAIRWILNSCNNKSGKPYEIRLSNELIDASKKIGSAIRKREETHKIAESNARLM</sequence>
<dbReference type="GO" id="GO:0006412">
    <property type="term" value="P:translation"/>
    <property type="evidence" value="ECO:0007669"/>
    <property type="project" value="UniProtKB-UniRule"/>
</dbReference>
<reference evidence="10" key="1">
    <citation type="journal article" date="2017" name="J. Phycol.">
        <title>Phylogenetic position of the coral symbiont Ostreobium (Ulvophyceae) inferred from chloroplast genome data.</title>
        <authorList>
            <person name="Verbruggen H."/>
            <person name="Marcelino V.R."/>
            <person name="Guiry M.D."/>
            <person name="Cremen M.C."/>
            <person name="Jackson C.J."/>
        </authorList>
    </citation>
    <scope>NUCLEOTIDE SEQUENCE</scope>
</reference>
<dbReference type="PIRSF" id="PIRSF002122">
    <property type="entry name" value="RPS7p_RPS7a_RPS5e_RPS7o"/>
    <property type="match status" value="1"/>
</dbReference>
<keyword evidence="2 7" id="KW-0699">rRNA-binding</keyword>
<dbReference type="GO" id="GO:0003735">
    <property type="term" value="F:structural constituent of ribosome"/>
    <property type="evidence" value="ECO:0007669"/>
    <property type="project" value="InterPro"/>
</dbReference>
<dbReference type="AlphaFoldDB" id="A0A1X9RPN7"/>
<keyword evidence="4 7" id="KW-0689">Ribosomal protein</keyword>
<keyword evidence="5 7" id="KW-0687">Ribonucleoprotein</keyword>
<evidence type="ECO:0000256" key="2">
    <source>
        <dbReference type="ARBA" id="ARBA00022730"/>
    </source>
</evidence>
<dbReference type="EMBL" id="KY509312">
    <property type="protein sequence ID" value="ARQ82127.1"/>
    <property type="molecule type" value="Genomic_DNA"/>
</dbReference>
<comment type="subcellular location">
    <subcellularLocation>
        <location evidence="7">Plastid</location>
        <location evidence="7">Chloroplast</location>
    </subcellularLocation>
</comment>
<keyword evidence="10" id="KW-0150">Chloroplast</keyword>
<dbReference type="InterPro" id="IPR036823">
    <property type="entry name" value="Ribosomal_uS7_dom_sf"/>
</dbReference>
<evidence type="ECO:0000256" key="6">
    <source>
        <dbReference type="ARBA" id="ARBA00035151"/>
    </source>
</evidence>
<dbReference type="NCBIfam" id="TIGR01029">
    <property type="entry name" value="rpsG_bact"/>
    <property type="match status" value="1"/>
</dbReference>
<dbReference type="InterPro" id="IPR023798">
    <property type="entry name" value="Ribosomal_uS7_dom"/>
</dbReference>
<geneLocation type="chloroplast" evidence="10"/>
<evidence type="ECO:0000256" key="8">
    <source>
        <dbReference type="RuleBase" id="RU003619"/>
    </source>
</evidence>
<dbReference type="InterPro" id="IPR005717">
    <property type="entry name" value="Ribosomal_uS7_bac/org-type"/>
</dbReference>
<evidence type="ECO:0000313" key="10">
    <source>
        <dbReference type="EMBL" id="ARQ82127.1"/>
    </source>
</evidence>
<evidence type="ECO:0000256" key="3">
    <source>
        <dbReference type="ARBA" id="ARBA00022884"/>
    </source>
</evidence>
<name>A0A1X9RPN7_9CHLO</name>
<dbReference type="HAMAP" id="MF_00480_B">
    <property type="entry name" value="Ribosomal_uS7_B"/>
    <property type="match status" value="1"/>
</dbReference>
<dbReference type="GO" id="GO:0019843">
    <property type="term" value="F:rRNA binding"/>
    <property type="evidence" value="ECO:0007669"/>
    <property type="project" value="UniProtKB-UniRule"/>
</dbReference>
<comment type="subunit">
    <text evidence="7">Part of the 30S ribosomal subunit.</text>
</comment>
<evidence type="ECO:0000256" key="7">
    <source>
        <dbReference type="HAMAP-Rule" id="MF_00480"/>
    </source>
</evidence>
<dbReference type="Gene3D" id="1.10.455.10">
    <property type="entry name" value="Ribosomal protein S7 domain"/>
    <property type="match status" value="1"/>
</dbReference>